<name>A0A0A0J6R7_9MICO</name>
<dbReference type="OrthoDB" id="9797415at2"/>
<keyword evidence="1" id="KW-0378">Hydrolase</keyword>
<proteinExistence type="predicted"/>
<dbReference type="AlphaFoldDB" id="A0A0A0J6R7"/>
<evidence type="ECO:0000313" key="2">
    <source>
        <dbReference type="Proteomes" id="UP000030002"/>
    </source>
</evidence>
<dbReference type="Pfam" id="PF00702">
    <property type="entry name" value="Hydrolase"/>
    <property type="match status" value="1"/>
</dbReference>
<dbReference type="InterPro" id="IPR006439">
    <property type="entry name" value="HAD-SF_hydro_IA"/>
</dbReference>
<sequence>MSSAADALMQDARPLDPARPVRVLLWDADGVLQHPQHDWDAGILDHWGGPGFAEALFAAEVPALRGEVTFRECLADLLDQWPLATAGVDDLLGLWERVDRDDEAIRLVRDVAASGVTCVLATNQQDHRKEFLRRHFGYDEVFARSFYSCDLGAMKPEAAYFERVLEALGVSAEEVGGVGFVDDSRANVDTALGLGIRAVHHDPTSGVVGLRSLLGWTHE</sequence>
<dbReference type="Gene3D" id="3.40.50.1000">
    <property type="entry name" value="HAD superfamily/HAD-like"/>
    <property type="match status" value="1"/>
</dbReference>
<dbReference type="NCBIfam" id="TIGR01509">
    <property type="entry name" value="HAD-SF-IA-v3"/>
    <property type="match status" value="1"/>
</dbReference>
<protein>
    <submittedName>
        <fullName evidence="1">Hydrolase</fullName>
    </submittedName>
</protein>
<dbReference type="Proteomes" id="UP000030002">
    <property type="component" value="Unassembled WGS sequence"/>
</dbReference>
<gene>
    <name evidence="1" type="ORF">N802_16735</name>
</gene>
<dbReference type="SFLD" id="SFLDS00003">
    <property type="entry name" value="Haloacid_Dehalogenase"/>
    <property type="match status" value="1"/>
</dbReference>
<dbReference type="PANTHER" id="PTHR43611:SF3">
    <property type="entry name" value="FLAVIN MONONUCLEOTIDE HYDROLASE 1, CHLOROPLATIC"/>
    <property type="match status" value="1"/>
</dbReference>
<comment type="caution">
    <text evidence="1">The sequence shown here is derived from an EMBL/GenBank/DDBJ whole genome shotgun (WGS) entry which is preliminary data.</text>
</comment>
<dbReference type="STRING" id="1385520.N802_16735"/>
<organism evidence="1 2">
    <name type="scientific">Knoellia sinensis KCTC 19936</name>
    <dbReference type="NCBI Taxonomy" id="1385520"/>
    <lineage>
        <taxon>Bacteria</taxon>
        <taxon>Bacillati</taxon>
        <taxon>Actinomycetota</taxon>
        <taxon>Actinomycetes</taxon>
        <taxon>Micrococcales</taxon>
        <taxon>Intrasporangiaceae</taxon>
        <taxon>Knoellia</taxon>
    </lineage>
</organism>
<accession>A0A0A0J6R7</accession>
<dbReference type="SUPFAM" id="SSF56784">
    <property type="entry name" value="HAD-like"/>
    <property type="match status" value="1"/>
</dbReference>
<evidence type="ECO:0000313" key="1">
    <source>
        <dbReference type="EMBL" id="KGN32469.1"/>
    </source>
</evidence>
<dbReference type="SFLD" id="SFLDG01129">
    <property type="entry name" value="C1.5:_HAD__Beta-PGM__Phosphata"/>
    <property type="match status" value="1"/>
</dbReference>
<reference evidence="1 2" key="1">
    <citation type="submission" date="2013-08" db="EMBL/GenBank/DDBJ databases">
        <title>The genome sequence of Knoellia sinensis.</title>
        <authorList>
            <person name="Zhu W."/>
            <person name="Wang G."/>
        </authorList>
    </citation>
    <scope>NUCLEOTIDE SEQUENCE [LARGE SCALE GENOMIC DNA]</scope>
    <source>
        <strain evidence="1 2">KCTC 19936</strain>
    </source>
</reference>
<dbReference type="EMBL" id="AVPJ01000006">
    <property type="protein sequence ID" value="KGN32469.1"/>
    <property type="molecule type" value="Genomic_DNA"/>
</dbReference>
<keyword evidence="2" id="KW-1185">Reference proteome</keyword>
<dbReference type="eggNOG" id="COG1011">
    <property type="taxonomic scope" value="Bacteria"/>
</dbReference>
<dbReference type="InterPro" id="IPR023214">
    <property type="entry name" value="HAD_sf"/>
</dbReference>
<dbReference type="GO" id="GO:0016787">
    <property type="term" value="F:hydrolase activity"/>
    <property type="evidence" value="ECO:0007669"/>
    <property type="project" value="UniProtKB-KW"/>
</dbReference>
<dbReference type="PANTHER" id="PTHR43611">
    <property type="entry name" value="ALPHA-D-GLUCOSE 1-PHOSPHATE PHOSPHATASE"/>
    <property type="match status" value="1"/>
</dbReference>
<dbReference type="InterPro" id="IPR036412">
    <property type="entry name" value="HAD-like_sf"/>
</dbReference>